<keyword evidence="4" id="KW-0472">Membrane</keyword>
<keyword evidence="3" id="KW-0119">Carbohydrate metabolism</keyword>
<dbReference type="Proteomes" id="UP001355207">
    <property type="component" value="Chromosome 8"/>
</dbReference>
<reference evidence="5 6" key="1">
    <citation type="submission" date="2024-01" db="EMBL/GenBank/DDBJ databases">
        <title>Comparative genomics of Cryptococcus and Kwoniella reveals pathogenesis evolution and contrasting modes of karyotype evolution via chromosome fusion or intercentromeric recombination.</title>
        <authorList>
            <person name="Coelho M.A."/>
            <person name="David-Palma M."/>
            <person name="Shea T."/>
            <person name="Bowers K."/>
            <person name="McGinley-Smith S."/>
            <person name="Mohammad A.W."/>
            <person name="Gnirke A."/>
            <person name="Yurkov A.M."/>
            <person name="Nowrousian M."/>
            <person name="Sun S."/>
            <person name="Cuomo C.A."/>
            <person name="Heitman J."/>
        </authorList>
    </citation>
    <scope>NUCLEOTIDE SEQUENCE [LARGE SCALE GENOMIC DNA]</scope>
    <source>
        <strain evidence="5 6">CBS 6074</strain>
    </source>
</reference>
<keyword evidence="4" id="KW-0812">Transmembrane</keyword>
<keyword evidence="6" id="KW-1185">Reference proteome</keyword>
<name>A0AAX4K257_9TREE</name>
<dbReference type="GeneID" id="91097084"/>
<evidence type="ECO:0000313" key="5">
    <source>
        <dbReference type="EMBL" id="WWC91469.1"/>
    </source>
</evidence>
<feature type="transmembrane region" description="Helical" evidence="4">
    <location>
        <begin position="43"/>
        <end position="60"/>
    </location>
</feature>
<organism evidence="5 6">
    <name type="scientific">Kwoniella dendrophila CBS 6074</name>
    <dbReference type="NCBI Taxonomy" id="1295534"/>
    <lineage>
        <taxon>Eukaryota</taxon>
        <taxon>Fungi</taxon>
        <taxon>Dikarya</taxon>
        <taxon>Basidiomycota</taxon>
        <taxon>Agaricomycotina</taxon>
        <taxon>Tremellomycetes</taxon>
        <taxon>Tremellales</taxon>
        <taxon>Cryptococcaceae</taxon>
        <taxon>Kwoniella</taxon>
    </lineage>
</organism>
<dbReference type="AlphaFoldDB" id="A0AAX4K257"/>
<dbReference type="GO" id="GO:0016740">
    <property type="term" value="F:transferase activity"/>
    <property type="evidence" value="ECO:0007669"/>
    <property type="project" value="UniProtKB-KW"/>
</dbReference>
<dbReference type="GO" id="GO:0006004">
    <property type="term" value="P:fucose metabolic process"/>
    <property type="evidence" value="ECO:0007669"/>
    <property type="project" value="UniProtKB-KW"/>
</dbReference>
<sequence length="499" mass="57018">MRVTFPNPLGPPITVDTAYLSNLKERLPRNASILPSLQRRPHFRILLVIIGFIIIFTIHPRPPFPPNYSIEWRQEATLPQIKGDISVGEGKNGRYVKFDVPRGTGFNHQVSRKLDAESQWVSTNSTLYDDRLQHHLAVLGNRSLAFEPYVEDDTYLPFAISRWPWRSARIPLSAYISTVISGFEKFYRSPRAVPAQYYRNVCPSYKEQLHTIVNDNRPQGDLELVADGQSRIHQIQVLLAGSEENCVRIIGEPFDDEFFDSKASLDLYETFVKSPVMKHFTFSPTVLSIINRALPILSPESQPYDIEAISQATSQDVHKTTVWKHILAMHLRRGKDWEQVCEEKGRRAAPFVSFNKLPLLPGNENVPPPSTMVEATRMGLYKAKCLPETLDIIARARRMRKNHPLLKSIYLLTDLGENDEGGWINEIKMWLQSEGWDNVFLGKNDLYNRHQDKELGVAVDMEIARRAGVFVGNGFSTTTSNIVLLRSRDGIHPDLTQFW</sequence>
<dbReference type="CDD" id="cd11296">
    <property type="entry name" value="O-FucT_like"/>
    <property type="match status" value="1"/>
</dbReference>
<dbReference type="RefSeq" id="XP_066078231.1">
    <property type="nucleotide sequence ID" value="XM_066222134.1"/>
</dbReference>
<proteinExistence type="predicted"/>
<keyword evidence="4" id="KW-1133">Transmembrane helix</keyword>
<evidence type="ECO:0000256" key="2">
    <source>
        <dbReference type="ARBA" id="ARBA00023253"/>
    </source>
</evidence>
<evidence type="ECO:0000256" key="4">
    <source>
        <dbReference type="SAM" id="Phobius"/>
    </source>
</evidence>
<dbReference type="EMBL" id="CP144105">
    <property type="protein sequence ID" value="WWC91469.1"/>
    <property type="molecule type" value="Genomic_DNA"/>
</dbReference>
<evidence type="ECO:0000256" key="1">
    <source>
        <dbReference type="ARBA" id="ARBA00022679"/>
    </source>
</evidence>
<keyword evidence="1" id="KW-0808">Transferase</keyword>
<keyword evidence="2" id="KW-0294">Fucose metabolism</keyword>
<evidence type="ECO:0000256" key="3">
    <source>
        <dbReference type="ARBA" id="ARBA00023277"/>
    </source>
</evidence>
<evidence type="ECO:0000313" key="6">
    <source>
        <dbReference type="Proteomes" id="UP001355207"/>
    </source>
</evidence>
<gene>
    <name evidence="5" type="ORF">L201_006415</name>
</gene>
<accession>A0AAX4K257</accession>
<dbReference type="InterPro" id="IPR019378">
    <property type="entry name" value="GDP-Fuc_O-FucTrfase"/>
</dbReference>
<dbReference type="Gene3D" id="3.40.50.11350">
    <property type="match status" value="1"/>
</dbReference>
<protein>
    <submittedName>
        <fullName evidence="5">Uncharacterized protein</fullName>
    </submittedName>
</protein>
<dbReference type="Pfam" id="PF10250">
    <property type="entry name" value="O-FucT"/>
    <property type="match status" value="1"/>
</dbReference>